<name>A0A1Q9DIP8_SYMMI</name>
<dbReference type="Proteomes" id="UP000186817">
    <property type="component" value="Unassembled WGS sequence"/>
</dbReference>
<gene>
    <name evidence="1" type="ORF">AK812_SmicGene22863</name>
</gene>
<protein>
    <submittedName>
        <fullName evidence="1">Uncharacterized protein</fullName>
    </submittedName>
</protein>
<dbReference type="AlphaFoldDB" id="A0A1Q9DIP8"/>
<comment type="caution">
    <text evidence="1">The sequence shown here is derived from an EMBL/GenBank/DDBJ whole genome shotgun (WGS) entry which is preliminary data.</text>
</comment>
<evidence type="ECO:0000313" key="1">
    <source>
        <dbReference type="EMBL" id="OLP95062.1"/>
    </source>
</evidence>
<dbReference type="EMBL" id="LSRX01000518">
    <property type="protein sequence ID" value="OLP95062.1"/>
    <property type="molecule type" value="Genomic_DNA"/>
</dbReference>
<accession>A0A1Q9DIP8</accession>
<sequence length="103" mass="11192">MACSEILAVKGVSRRRVAAAFAEPQPRSPLRLLKAWAVLLAPWELDPALLCKLCCAAVSVIAFPRRRDFVAAYAVFPRLRVDISDILLQAPIAQAVTHGPSLS</sequence>
<keyword evidence="2" id="KW-1185">Reference proteome</keyword>
<evidence type="ECO:0000313" key="2">
    <source>
        <dbReference type="Proteomes" id="UP000186817"/>
    </source>
</evidence>
<organism evidence="1 2">
    <name type="scientific">Symbiodinium microadriaticum</name>
    <name type="common">Dinoflagellate</name>
    <name type="synonym">Zooxanthella microadriatica</name>
    <dbReference type="NCBI Taxonomy" id="2951"/>
    <lineage>
        <taxon>Eukaryota</taxon>
        <taxon>Sar</taxon>
        <taxon>Alveolata</taxon>
        <taxon>Dinophyceae</taxon>
        <taxon>Suessiales</taxon>
        <taxon>Symbiodiniaceae</taxon>
        <taxon>Symbiodinium</taxon>
    </lineage>
</organism>
<proteinExistence type="predicted"/>
<reference evidence="1 2" key="1">
    <citation type="submission" date="2016-02" db="EMBL/GenBank/DDBJ databases">
        <title>Genome analysis of coral dinoflagellate symbionts highlights evolutionary adaptations to a symbiotic lifestyle.</title>
        <authorList>
            <person name="Aranda M."/>
            <person name="Li Y."/>
            <person name="Liew Y.J."/>
            <person name="Baumgarten S."/>
            <person name="Simakov O."/>
            <person name="Wilson M."/>
            <person name="Piel J."/>
            <person name="Ashoor H."/>
            <person name="Bougouffa S."/>
            <person name="Bajic V.B."/>
            <person name="Ryu T."/>
            <person name="Ravasi T."/>
            <person name="Bayer T."/>
            <person name="Micklem G."/>
            <person name="Kim H."/>
            <person name="Bhak J."/>
            <person name="Lajeunesse T.C."/>
            <person name="Voolstra C.R."/>
        </authorList>
    </citation>
    <scope>NUCLEOTIDE SEQUENCE [LARGE SCALE GENOMIC DNA]</scope>
    <source>
        <strain evidence="1 2">CCMP2467</strain>
    </source>
</reference>